<feature type="domain" description="Cadherin" evidence="19">
    <location>
        <begin position="2863"/>
        <end position="2970"/>
    </location>
</feature>
<dbReference type="FunFam" id="2.60.40.60:FF:000100">
    <property type="entry name" value="protocadherin Fat 2"/>
    <property type="match status" value="1"/>
</dbReference>
<evidence type="ECO:0000256" key="13">
    <source>
        <dbReference type="PROSITE-ProRule" id="PRU00043"/>
    </source>
</evidence>
<feature type="region of interest" description="Disordered" evidence="15">
    <location>
        <begin position="4519"/>
        <end position="4635"/>
    </location>
</feature>
<reference evidence="20 21" key="1">
    <citation type="submission" date="2024-05" db="EMBL/GenBank/DDBJ databases">
        <authorList>
            <person name="Wallberg A."/>
        </authorList>
    </citation>
    <scope>NUCLEOTIDE SEQUENCE [LARGE SCALE GENOMIC DNA]</scope>
</reference>
<evidence type="ECO:0000256" key="14">
    <source>
        <dbReference type="PROSITE-ProRule" id="PRU00076"/>
    </source>
</evidence>
<proteinExistence type="predicted"/>
<protein>
    <submittedName>
        <fullName evidence="20">Uncharacterized protein</fullName>
    </submittedName>
</protein>
<dbReference type="FunFam" id="2.60.40.60:FF:000058">
    <property type="entry name" value="FAT atypical cadherin 3"/>
    <property type="match status" value="1"/>
</dbReference>
<dbReference type="Pfam" id="PF00028">
    <property type="entry name" value="Cadherin"/>
    <property type="match status" value="26"/>
</dbReference>
<evidence type="ECO:0000256" key="2">
    <source>
        <dbReference type="ARBA" id="ARBA00022475"/>
    </source>
</evidence>
<dbReference type="GO" id="GO:0048565">
    <property type="term" value="P:digestive tract development"/>
    <property type="evidence" value="ECO:0007669"/>
    <property type="project" value="UniProtKB-ARBA"/>
</dbReference>
<feature type="domain" description="Cadherin" evidence="19">
    <location>
        <begin position="2342"/>
        <end position="2448"/>
    </location>
</feature>
<feature type="disulfide bond" evidence="14">
    <location>
        <begin position="4142"/>
        <end position="4151"/>
    </location>
</feature>
<dbReference type="PROSITE" id="PS01187">
    <property type="entry name" value="EGF_CA"/>
    <property type="match status" value="1"/>
</dbReference>
<feature type="domain" description="Cadherin" evidence="19">
    <location>
        <begin position="3079"/>
        <end position="3180"/>
    </location>
</feature>
<feature type="domain" description="Cadherin" evidence="19">
    <location>
        <begin position="3181"/>
        <end position="3282"/>
    </location>
</feature>
<dbReference type="SMART" id="SM00181">
    <property type="entry name" value="EGF"/>
    <property type="match status" value="6"/>
</dbReference>
<feature type="transmembrane region" description="Helical" evidence="16">
    <location>
        <begin position="4275"/>
        <end position="4298"/>
    </location>
</feature>
<dbReference type="FunFam" id="2.60.40.60:FF:000066">
    <property type="entry name" value="FAT atypical cadherin 1"/>
    <property type="match status" value="1"/>
</dbReference>
<feature type="domain" description="Cadherin" evidence="19">
    <location>
        <begin position="1415"/>
        <end position="1513"/>
    </location>
</feature>
<keyword evidence="21" id="KW-1185">Reference proteome</keyword>
<dbReference type="GO" id="GO:0007424">
    <property type="term" value="P:open tracheal system development"/>
    <property type="evidence" value="ECO:0007669"/>
    <property type="project" value="UniProtKB-ARBA"/>
</dbReference>
<keyword evidence="9 16" id="KW-1133">Transmembrane helix</keyword>
<evidence type="ECO:0000256" key="11">
    <source>
        <dbReference type="ARBA" id="ARBA00023157"/>
    </source>
</evidence>
<evidence type="ECO:0000256" key="15">
    <source>
        <dbReference type="SAM" id="MobiDB-lite"/>
    </source>
</evidence>
<dbReference type="InterPro" id="IPR018097">
    <property type="entry name" value="EGF_Ca-bd_CS"/>
</dbReference>
<evidence type="ECO:0000259" key="17">
    <source>
        <dbReference type="PROSITE" id="PS50025"/>
    </source>
</evidence>
<feature type="domain" description="Cadherin" evidence="19">
    <location>
        <begin position="1822"/>
        <end position="1935"/>
    </location>
</feature>
<dbReference type="GO" id="GO:0007156">
    <property type="term" value="P:homophilic cell adhesion via plasma membrane adhesion molecules"/>
    <property type="evidence" value="ECO:0007669"/>
    <property type="project" value="InterPro"/>
</dbReference>
<feature type="domain" description="Cadherin" evidence="19">
    <location>
        <begin position="529"/>
        <end position="628"/>
    </location>
</feature>
<dbReference type="FunFam" id="2.60.40.60:FF:000080">
    <property type="entry name" value="FAT atypical cadherin 1"/>
    <property type="match status" value="1"/>
</dbReference>
<dbReference type="SUPFAM" id="SSF49313">
    <property type="entry name" value="Cadherin-like"/>
    <property type="match status" value="33"/>
</dbReference>
<dbReference type="GO" id="GO:0035239">
    <property type="term" value="P:tube morphogenesis"/>
    <property type="evidence" value="ECO:0007669"/>
    <property type="project" value="UniProtKB-ARBA"/>
</dbReference>
<feature type="domain" description="Cadherin" evidence="19">
    <location>
        <begin position="3614"/>
        <end position="3716"/>
    </location>
</feature>
<dbReference type="PROSITE" id="PS50268">
    <property type="entry name" value="CADHERIN_2"/>
    <property type="match status" value="33"/>
</dbReference>
<dbReference type="CDD" id="cd11304">
    <property type="entry name" value="Cadherin_repeat"/>
    <property type="match status" value="33"/>
</dbReference>
<organism evidence="20 21">
    <name type="scientific">Meganyctiphanes norvegica</name>
    <name type="common">Northern krill</name>
    <name type="synonym">Thysanopoda norvegica</name>
    <dbReference type="NCBI Taxonomy" id="48144"/>
    <lineage>
        <taxon>Eukaryota</taxon>
        <taxon>Metazoa</taxon>
        <taxon>Ecdysozoa</taxon>
        <taxon>Arthropoda</taxon>
        <taxon>Crustacea</taxon>
        <taxon>Multicrustacea</taxon>
        <taxon>Malacostraca</taxon>
        <taxon>Eumalacostraca</taxon>
        <taxon>Eucarida</taxon>
        <taxon>Euphausiacea</taxon>
        <taxon>Euphausiidae</taxon>
        <taxon>Meganyctiphanes</taxon>
    </lineage>
</organism>
<dbReference type="InterPro" id="IPR049883">
    <property type="entry name" value="NOTCH1_EGF-like"/>
</dbReference>
<feature type="domain" description="Cadherin" evidence="19">
    <location>
        <begin position="2971"/>
        <end position="3078"/>
    </location>
</feature>
<feature type="domain" description="Cadherin" evidence="19">
    <location>
        <begin position="2654"/>
        <end position="2761"/>
    </location>
</feature>
<feature type="domain" description="Cadherin" evidence="19">
    <location>
        <begin position="1936"/>
        <end position="2035"/>
    </location>
</feature>
<comment type="subcellular location">
    <subcellularLocation>
        <location evidence="1">Cell membrane</location>
        <topology evidence="1">Single-pass type I membrane protein</topology>
    </subcellularLocation>
</comment>
<feature type="domain" description="Cadherin" evidence="19">
    <location>
        <begin position="1514"/>
        <end position="1619"/>
    </location>
</feature>
<dbReference type="FunFam" id="2.10.25.10:FF:000125">
    <property type="entry name" value="Neurogenic locus notch protein-like"/>
    <property type="match status" value="1"/>
</dbReference>
<keyword evidence="10 16" id="KW-0472">Membrane</keyword>
<dbReference type="FunFam" id="2.60.40.60:FF:000005">
    <property type="entry name" value="Protocadherin 9"/>
    <property type="match status" value="1"/>
</dbReference>
<dbReference type="SMART" id="SM00179">
    <property type="entry name" value="EGF_CA"/>
    <property type="match status" value="4"/>
</dbReference>
<feature type="compositionally biased region" description="Acidic residues" evidence="15">
    <location>
        <begin position="4722"/>
        <end position="4736"/>
    </location>
</feature>
<feature type="disulfide bond" evidence="14">
    <location>
        <begin position="4180"/>
        <end position="4189"/>
    </location>
</feature>
<keyword evidence="6" id="KW-0677">Repeat</keyword>
<feature type="disulfide bond" evidence="14">
    <location>
        <begin position="3884"/>
        <end position="3901"/>
    </location>
</feature>
<feature type="domain" description="Cadherin" evidence="19">
    <location>
        <begin position="2762"/>
        <end position="2862"/>
    </location>
</feature>
<keyword evidence="3 14" id="KW-0245">EGF-like domain</keyword>
<keyword evidence="2" id="KW-1003">Cell membrane</keyword>
<feature type="domain" description="Cadherin" evidence="19">
    <location>
        <begin position="1089"/>
        <end position="1193"/>
    </location>
</feature>
<dbReference type="InterPro" id="IPR015919">
    <property type="entry name" value="Cadherin-like_sf"/>
</dbReference>
<feature type="compositionally biased region" description="Polar residues" evidence="15">
    <location>
        <begin position="4587"/>
        <end position="4607"/>
    </location>
</feature>
<dbReference type="CDD" id="cd00110">
    <property type="entry name" value="LamG"/>
    <property type="match status" value="1"/>
</dbReference>
<dbReference type="FunFam" id="2.60.40.60:FF:000033">
    <property type="entry name" value="FAT atypical cadherin 1"/>
    <property type="match status" value="1"/>
</dbReference>
<dbReference type="Pfam" id="PF00008">
    <property type="entry name" value="EGF"/>
    <property type="match status" value="2"/>
</dbReference>
<evidence type="ECO:0000256" key="4">
    <source>
        <dbReference type="ARBA" id="ARBA00022692"/>
    </source>
</evidence>
<dbReference type="CDD" id="cd00054">
    <property type="entry name" value="EGF_CA"/>
    <property type="match status" value="5"/>
</dbReference>
<feature type="domain" description="Cadherin" evidence="19">
    <location>
        <begin position="81"/>
        <end position="202"/>
    </location>
</feature>
<feature type="domain" description="Cadherin" evidence="19">
    <location>
        <begin position="419"/>
        <end position="522"/>
    </location>
</feature>
<feature type="domain" description="Cadherin" evidence="19">
    <location>
        <begin position="2449"/>
        <end position="2550"/>
    </location>
</feature>
<feature type="domain" description="Cadherin" evidence="19">
    <location>
        <begin position="3388"/>
        <end position="3492"/>
    </location>
</feature>
<evidence type="ECO:0000259" key="19">
    <source>
        <dbReference type="PROSITE" id="PS50268"/>
    </source>
</evidence>
<feature type="region of interest" description="Disordered" evidence="15">
    <location>
        <begin position="4647"/>
        <end position="4743"/>
    </location>
</feature>
<dbReference type="InterPro" id="IPR013320">
    <property type="entry name" value="ConA-like_dom_sf"/>
</dbReference>
<feature type="compositionally biased region" description="Acidic residues" evidence="15">
    <location>
        <begin position="4570"/>
        <end position="4579"/>
    </location>
</feature>
<feature type="region of interest" description="Disordered" evidence="15">
    <location>
        <begin position="1"/>
        <end position="20"/>
    </location>
</feature>
<keyword evidence="11 14" id="KW-1015">Disulfide bond</keyword>
<dbReference type="PROSITE" id="PS00022">
    <property type="entry name" value="EGF_1"/>
    <property type="match status" value="4"/>
</dbReference>
<dbReference type="FunFam" id="2.60.40.60:FF:000041">
    <property type="entry name" value="FAT atypical cadherin 1"/>
    <property type="match status" value="1"/>
</dbReference>
<dbReference type="Pfam" id="PF02210">
    <property type="entry name" value="Laminin_G_2"/>
    <property type="match status" value="1"/>
</dbReference>
<dbReference type="FunFam" id="2.60.40.60:FF:000020">
    <property type="entry name" value="Dachsous cadherin-related 1b"/>
    <property type="match status" value="3"/>
</dbReference>
<dbReference type="InterPro" id="IPR002126">
    <property type="entry name" value="Cadherin-like_dom"/>
</dbReference>
<dbReference type="FunFam" id="2.60.40.60:FF:000039">
    <property type="entry name" value="FAT atypical cadherin 3"/>
    <property type="match status" value="1"/>
</dbReference>
<dbReference type="Gene3D" id="2.10.25.10">
    <property type="entry name" value="Laminin"/>
    <property type="match status" value="5"/>
</dbReference>
<evidence type="ECO:0000313" key="20">
    <source>
        <dbReference type="EMBL" id="CAL4064237.1"/>
    </source>
</evidence>
<keyword evidence="8" id="KW-0130">Cell adhesion</keyword>
<feature type="compositionally biased region" description="Basic and acidic residues" evidence="15">
    <location>
        <begin position="4676"/>
        <end position="4686"/>
    </location>
</feature>
<feature type="domain" description="Cadherin" evidence="19">
    <location>
        <begin position="984"/>
        <end position="1088"/>
    </location>
</feature>
<dbReference type="FunFam" id="2.10.25.10:FF:000472">
    <property type="entry name" value="Uncharacterized protein, isoform A"/>
    <property type="match status" value="1"/>
</dbReference>
<feature type="domain" description="Cadherin" evidence="19">
    <location>
        <begin position="1725"/>
        <end position="1821"/>
    </location>
</feature>
<sequence>VSQSTYSDFGRPPPSKPSRHTVVSYTLEPWPSLARQRLCHRRWSNVVSVVLISLVLVLMKGSQVQGASSSSFSSRDILKFTSSKYNASVPENALGNTPVVSDAMMGVFLPLKDTPVVRFRVLDGDSQNFFKASSRIVGDFCFLELHVRTNNRHVLNRESRDHYVLTVKAQLRNDDRTKEDIPGAVTEVTVFITDLNDLRPFFLNQEYRFRISEDKPLHSSVGLVKAEDPDEGLNGDIYYNFKEETNVFAVHPTSGVITLTRPLRFLEKPTYELTIEAKDRGRQQRGGWPINSKLYINVTEENIYDPQIMVTKLEEIVPRAHLSVVAIVNVLDNDRGPSGEVRTLEVVEGDPDKIFRILSGSNLNEFNLAALDTIDWVDYAYGFNLTLKATDGGSRPRFSYKVIRVAAPLDIPQKESPFTQEHYEITVNEMAPVGTQIVQLGSWIPGTQRTIQFTILAGNRGGHFNVDSTSGVLCLSKSLDYESLDYYSLTVIASTLSQRPEQQAAAKITVRVIDANDNSPIIVAPQGIVEVDEHESAGTWVTNIRAQDYDSEENGYVSYSLANGDTVPFTVDHFTGEVRTTRPLDFETENHVWQLQVRASDWGSPFRRQSEKVIILEVRDVNDNRPQFERIDCTGSVDRASPLGTEILTLSAVDFDQGNIISYRIVGGNADRCFTLDATSGVLSLTCDLSDLQSSEKFLNVTATDGEHFADTLTVQMQLVRQRPFGGWVSIKCREMGVAKRLGEQLARAKEVNKNENVHLLPPSSSPINAHRPELQNFPLEIRLLENREIGQVVLQVTAIDLDSGYEGHLYYSISGGNEEAVFNIDQNTGELKVAGLLDREHRSKYLLNITVYDSGNPRLADSRTVIVTILDENDNVPSFDKAAYSFFLPENVENGTNVYKLEAHDDDSGAFGVIRYALATDTSDFTLDPVTGQLSVSQPLDHEAYKVYELRVVAQDGGGQSSHAYVTIQVANINDCPPVFPEELSKSAVRVPEDLPVGALVTIAPAHDPDSDILRYSLEADSSYGGMFSIDPDTAVIRLAKPLDYENRPAYNISIWATDDGNPPLKAQCYVIIQVVDVNENIHTPVFGQDVLEVNISEDAPLNTLVASVPALDADVNTLDSSVTYHMVGAEGRGIFYINSVGNIYNQAWLDRETRESYWLTVKAQDAGTLPRHSILHVYVEVSDVNDHVPLSPWAAYWPVVAENSPPDTTVVNPINASDADANTILSYAITAGDPQSLFSIDTRTGEIQTSTRRLDREKQSEHVLEVTIKDGMDHGALTSKTFVTVSVTDDNDHTPRFQQRIYKFSVPVIEKDNKQKNGKSLNIGHVLAIDEDAEDNGEITYSIKTGTWNGIFEINPRTGSIYANREKLRVEEDYELTVEACDKGSEPKCSTCPVVLEIVPLASSSPNAPTILDSKITAVSVLETDPIGQHVKLVNAIDEDGDDLWFDIIGGNNHGKFTIGSDSGSLMIAGHLDAEIMDLYNLTIAVTDGVNSITCQVVISVLDVNDNRPTFTLPQYEVEISENTSPGTTIYTLTATDADRDPHLTFTLHNTGHIASAEKFKINPTTGDIVVMEILDREVQDRHILTVCVQDRITPIKKDYARVIINIRDYNDHAPKFLVSQYNGTVMESALIGSWVTEIQAVDHDKEANGHITYNFVSGNVGGVFSLEPETGVISLARSINHREMPEYWLVVRAADNGSPPKYAHTNVNIHVKIAMDAPPRFMKKSYNFEVSESSRIGDYLGILEVESHLGVVFSLFSPINLPFSINPSSGILVIDSALDYEKVHSYNFSVIAISMNKKESLIPVVVNVQDENDNIPYFSQKAFYGHISEAASINSVVLMEENIPLIISATDADSGLNSHIIYTIVEQEARNNFTIDEATGSIRTAGPLDHEAQAKFTFTVSVQDSGSPSLQASTTATVHITINDINDIPPIFILEQYNATIFSPTHTEVAVVQLEAKDQDFDGKANLKFSIVDGNIDHKFEIDSKSGMITVKDPKDLSRNYNLKATVSDGQFESSTSVNIQVKNLPNSGLRFSQDKYFAAIEENSTIIEKVTMVQVLGSTLNEHLKFSILNPSHIFIIGETSGVIHTTGKPVDREQKDNYLLLVQVASLRKSSIPRIAHVEVHVVIMDVNDNAPIFVNTPYYGIVAADAIKGHQVFKVQATDFDADGNSAVHYELQRGNGDLFLVNPTSGAISLRQSLEGLQPEYELFITAYDAGSPPLSSTVSVRLKIVDRSQPVFDRQFYSATVGENAEPHTPVITLTAMSQLNRKLIYTITAGNKDLIFDIEHEEGTIRVQDTIDFESQKGYQLTVRAADSVSGKFAEVVVSVQVIDGNDNSPVFPQHIYRLNVSEAADIATPILTVSTTDRDIGPNAGVSYQVINSNGTIPDDFYITSDTGILMLKRSLDREKLQYHQFLVVATDKGTPPLSAYAQIIVTVLDMNDNPPVFEQQPQLCVVTEGATRGHFVSKLSAWDQDDSDMDRLAYSIVDGNHHQAFDISSTTGVITVWNSQKLQTTDHHILNVSVTDGVFTAYTPLAVSIAPVNDYSPTFDMTQYEAKIIENAQRKTRVIKVSAMDRDSGRYGDVTYHFVGDQAQKYFRINENTGEVWTLESLDHEKQSEYFFTIMAQDIGGRTGFTTLHVVVGDVNDNRPLFQQSRYKATVRENATAGTLVAKVMANDADSGDNGLVSFDVHSSTPQDTRAAFTVHPQTGEIRLTQNAQELGSSAFEFFILVRDGGNPGLHSTATVVLHIINQDISMPEFRSRIYTFTVSEATQTGTTIGSVAARYPGALGYSVEWNHQDISSPVSISQEGILILSGLLDYEIMSRFILVVIAQPLDQPQLAQETTVVIEVQDINDMVPTFESEKYYVSIAENTPFGSNFIKVGAVDGDSGSNAEVRYILKESSPLVAEPMFTLDPYSGWLALNGKLDAETQSKYELEVIASDGGTPQQTSAATIIVQVVDYNDNAPKFSKAQYNTSVLEDALPGTVVAQLDVYDYDLSGGEGLSESQQIVQYYLTQGNEMQHFHVRSGGQIYVAKPLNRENTEQYNLEVTATDGVFMATAQVLIEIKDVNDNAPECNTPYYHTSISESAEPGTILLQVSASDKDLVGKPMFFLTGSGAGMFTMDSDTGHISVLKILDREIQSHFSLKATVRDSGHEEWTCPCQVEIDVTDVNDNAPVFSQNTYSANVPENSPKNLLLLKVHASDNDKGMNRKVKYSLEGKNIFLIDEDTGIVSVTESLDRETRAMYNLTVQATDHGSPPLASYTNILVLVSDVNDNPPEFASRTYYTTVAESSSIGSEVVRVLATSRDSGKNADITYSIIGGNEHRKFSIHPKTGVVLIEAELDYERAHNYQLTIQAQDGGEPPLSNHATVNVTITDVNDNAPIFIQNSYSAIVNEAALVGKKVIQVVATDLDSGSRGKVSYAVANGDLKRQFRIDELSGWILVGAQLDREVKSAYSLEVVALDDGVPQQSGSVLLNIDISDANDNPPVFVDTNHTAYVKVNYDPINAIVFKFEVIDDDDESANNGGPFTHEIRSGNDAAAFRITQEGELRTATKFKHHNRRKNVYQLQIRVYDNGRPPLYSETWIDVMIIPESQFPPVVYPLSVSVFVQSEENSMGYNLGSIKATDEDPYDSLSYFIVENKLGINEHYFRINSRNGTLAVKNSLDEGSYTINISVTDGKFTKHTQAVVEVVDIKNEIIENSVILQLGGATPQEFLLSYKRHFHRTIKNILSVKSRDVVIIGLQNGVHKRYRRGNINKNKNNRKTYSEAAGVDILFVVQKSNDGYFPRNVVRKTLELDRHNLQDGIGLQVIEIVEDSCFGNTCENGDCEERIILDDEQVTITTEHISFVSLLHHHEAVCICPQGFSGARCDIVVNQCAHRPCPPFQECVPDTSSQGYLCQCPKGFVGFNCSKPKSKCLGDEINTPECYAPRSSLSFKGKSFAQYSLHNPIERHFSFSVWLRTLHPSGNIMFTSGRIDYSILEVSGGEVRYRWDLGSGEGLVAVTSLHIDDGQWHHIALERFGGTSEVVVDGHHRAVGSSPGSSDLLNLETTHLYLGAEVRPWAGAQDPRQGLHGCMDDPRVDDHPLPLTHTHATKVASLNRLNGVSPNCLVLTPPGVCGSHPCLNGGTCKEWESSFICQCHPRFQGSRCESDSNPCASSPCLNNGHCVNINNNYRCECPAGVSGSRCQYMYCNPNPCLNRGVCEEGITGPICKCRGFTGAYCNIDVNECSKNPCHNGGSCVNTYGSFQCLCPGNATGVYCDTLPTTLFRIDGILYIAIGIGVVLLTTLVTMTAVCCHQRKVTRQRQLLNQTNHVVLKPKNTDNHNNCKRNSKITNLEATHNLHGCTSRSESFPTNPSEPVYMPLNNFDTIRSYGSAGDELENLPHYSREFMNSISKGNSLQHQYKHCNSHASNPIGSDHRSATLGSSSHASNATPDKDTLHKAWKGALSNNLKDTYYDRAKIQNDVKYCGGEYMSLRRLADDSRSNNSLDDHTGYHWDCSDWARPSQNPLPNIMEVPGGEVRDSSSYHSNESNESIVVTSATNQSLIPPDEGPVDPGRDMETLPADESISECDTEFELESRHDLNNSQYLEQVSDTGAESDSSLFMPQPQRYESHPNKYLPKYQMSESGTEDESRKLINNIEDSYSVRYRKPSQLPQDRNGATYSPYQVRSKRRSEESTTKKYTDTGGGITSVAPAAEDEERVSLWGGGASNTSTSDLDNVCDIEDSEVNSEFENDGRTYK</sequence>
<dbReference type="Gene3D" id="2.60.120.200">
    <property type="match status" value="1"/>
</dbReference>
<feature type="compositionally biased region" description="Polar residues" evidence="15">
    <location>
        <begin position="4538"/>
        <end position="4548"/>
    </location>
</feature>
<dbReference type="FunFam" id="2.60.40.60:FF:000084">
    <property type="entry name" value="FAT atypical cadherin 3"/>
    <property type="match status" value="1"/>
</dbReference>
<feature type="domain" description="Cadherin" evidence="19">
    <location>
        <begin position="1194"/>
        <end position="1299"/>
    </location>
</feature>
<feature type="domain" description="Cadherin" evidence="19">
    <location>
        <begin position="2551"/>
        <end position="2653"/>
    </location>
</feature>
<dbReference type="EMBL" id="CAXKWB010001392">
    <property type="protein sequence ID" value="CAL4064237.1"/>
    <property type="molecule type" value="Genomic_DNA"/>
</dbReference>
<dbReference type="FunFam" id="2.60.40.60:FF:000053">
    <property type="entry name" value="FAT atypical cadherin 3"/>
    <property type="match status" value="1"/>
</dbReference>
<feature type="domain" description="Cadherin" evidence="19">
    <location>
        <begin position="776"/>
        <end position="880"/>
    </location>
</feature>
<evidence type="ECO:0000256" key="1">
    <source>
        <dbReference type="ARBA" id="ARBA00004251"/>
    </source>
</evidence>
<dbReference type="SUPFAM" id="SSF57196">
    <property type="entry name" value="EGF/Laminin"/>
    <property type="match status" value="3"/>
</dbReference>
<dbReference type="InterPro" id="IPR020894">
    <property type="entry name" value="Cadherin_CS"/>
</dbReference>
<dbReference type="SMART" id="SM00112">
    <property type="entry name" value="CA"/>
    <property type="match status" value="33"/>
</dbReference>
<feature type="domain" description="Cadherin" evidence="19">
    <location>
        <begin position="881"/>
        <end position="981"/>
    </location>
</feature>
<feature type="domain" description="Cadherin" evidence="19">
    <location>
        <begin position="2140"/>
        <end position="2240"/>
    </location>
</feature>
<feature type="non-terminal residue" evidence="20">
    <location>
        <position position="1"/>
    </location>
</feature>
<dbReference type="GO" id="GO:0001736">
    <property type="term" value="P:establishment of planar polarity"/>
    <property type="evidence" value="ECO:0007669"/>
    <property type="project" value="UniProtKB-ARBA"/>
</dbReference>
<evidence type="ECO:0000256" key="9">
    <source>
        <dbReference type="ARBA" id="ARBA00022989"/>
    </source>
</evidence>
<feature type="domain" description="Cadherin" evidence="19">
    <location>
        <begin position="2241"/>
        <end position="2341"/>
    </location>
</feature>
<dbReference type="GO" id="GO:0005886">
    <property type="term" value="C:plasma membrane"/>
    <property type="evidence" value="ECO:0007669"/>
    <property type="project" value="UniProtKB-SubCell"/>
</dbReference>
<evidence type="ECO:0000256" key="8">
    <source>
        <dbReference type="ARBA" id="ARBA00022889"/>
    </source>
</evidence>
<evidence type="ECO:0000256" key="16">
    <source>
        <dbReference type="SAM" id="Phobius"/>
    </source>
</evidence>
<dbReference type="Proteomes" id="UP001497623">
    <property type="component" value="Unassembled WGS sequence"/>
</dbReference>
<feature type="domain" description="EGF-like" evidence="18">
    <location>
        <begin position="4154"/>
        <end position="4190"/>
    </location>
</feature>
<feature type="domain" description="EGF-like" evidence="18">
    <location>
        <begin position="4227"/>
        <end position="4263"/>
    </location>
</feature>
<dbReference type="GO" id="GO:0007431">
    <property type="term" value="P:salivary gland development"/>
    <property type="evidence" value="ECO:0007669"/>
    <property type="project" value="UniProtKB-ARBA"/>
</dbReference>
<dbReference type="FunFam" id="2.60.40.60:FF:000015">
    <property type="entry name" value="FAT atypical cadherin 1"/>
    <property type="match status" value="4"/>
</dbReference>
<feature type="disulfide bond" evidence="14">
    <location>
        <begin position="4253"/>
        <end position="4262"/>
    </location>
</feature>
<dbReference type="PROSITE" id="PS00232">
    <property type="entry name" value="CADHERIN_1"/>
    <property type="match status" value="13"/>
</dbReference>
<evidence type="ECO:0000256" key="3">
    <source>
        <dbReference type="ARBA" id="ARBA00022536"/>
    </source>
</evidence>
<dbReference type="GO" id="GO:0007163">
    <property type="term" value="P:establishment or maintenance of cell polarity"/>
    <property type="evidence" value="ECO:0007669"/>
    <property type="project" value="UniProtKB-ARBA"/>
</dbReference>
<keyword evidence="4 16" id="KW-0812">Transmembrane</keyword>
<evidence type="ECO:0000256" key="12">
    <source>
        <dbReference type="ARBA" id="ARBA00023180"/>
    </source>
</evidence>
<evidence type="ECO:0000256" key="6">
    <source>
        <dbReference type="ARBA" id="ARBA00022737"/>
    </source>
</evidence>
<feature type="domain" description="Cadherin" evidence="19">
    <location>
        <begin position="636"/>
        <end position="726"/>
    </location>
</feature>
<dbReference type="GO" id="GO:0048589">
    <property type="term" value="P:developmental growth"/>
    <property type="evidence" value="ECO:0007669"/>
    <property type="project" value="UniProtKB-ARBA"/>
</dbReference>
<feature type="domain" description="Cadherin" evidence="19">
    <location>
        <begin position="3283"/>
        <end position="3387"/>
    </location>
</feature>
<keyword evidence="12" id="KW-0325">Glycoprotein</keyword>
<dbReference type="PROSITE" id="PS50025">
    <property type="entry name" value="LAM_G_DOMAIN"/>
    <property type="match status" value="1"/>
</dbReference>
<dbReference type="PANTHER" id="PTHR24026:SF133">
    <property type="entry name" value="CADHERIN-RELATED FAMILY MEMBER 2"/>
    <property type="match status" value="1"/>
</dbReference>
<feature type="compositionally biased region" description="Low complexity" evidence="15">
    <location>
        <begin position="4528"/>
        <end position="4537"/>
    </location>
</feature>
<dbReference type="FunFam" id="2.60.40.60:FF:000024">
    <property type="entry name" value="FAT atypical cadherin 3"/>
    <property type="match status" value="1"/>
</dbReference>
<evidence type="ECO:0000256" key="7">
    <source>
        <dbReference type="ARBA" id="ARBA00022837"/>
    </source>
</evidence>
<dbReference type="PROSITE" id="PS50026">
    <property type="entry name" value="EGF_3"/>
    <property type="match status" value="5"/>
</dbReference>
<gene>
    <name evidence="20" type="ORF">MNOR_LOCUS3920</name>
</gene>
<feature type="domain" description="Cadherin" evidence="19">
    <location>
        <begin position="1325"/>
        <end position="1413"/>
    </location>
</feature>
<feature type="compositionally biased region" description="Polar residues" evidence="15">
    <location>
        <begin position="4425"/>
        <end position="4436"/>
    </location>
</feature>
<dbReference type="InterPro" id="IPR001791">
    <property type="entry name" value="Laminin_G"/>
</dbReference>
<feature type="disulfide bond" evidence="14">
    <location>
        <begin position="3903"/>
        <end position="3912"/>
    </location>
</feature>
<dbReference type="Gene3D" id="2.60.40.60">
    <property type="entry name" value="Cadherins"/>
    <property type="match status" value="33"/>
</dbReference>
<dbReference type="InterPro" id="IPR000152">
    <property type="entry name" value="EGF-type_Asp/Asn_hydroxyl_site"/>
</dbReference>
<dbReference type="GO" id="GO:0005509">
    <property type="term" value="F:calcium ion binding"/>
    <property type="evidence" value="ECO:0007669"/>
    <property type="project" value="UniProtKB-UniRule"/>
</dbReference>
<dbReference type="SUPFAM" id="SSF49899">
    <property type="entry name" value="Concanavalin A-like lectins/glucanases"/>
    <property type="match status" value="1"/>
</dbReference>
<dbReference type="GO" id="GO:0008104">
    <property type="term" value="P:intracellular protein localization"/>
    <property type="evidence" value="ECO:0007669"/>
    <property type="project" value="UniProtKB-ARBA"/>
</dbReference>
<feature type="compositionally biased region" description="Polar residues" evidence="15">
    <location>
        <begin position="4656"/>
        <end position="4670"/>
    </location>
</feature>
<feature type="domain" description="Cadherin" evidence="19">
    <location>
        <begin position="2036"/>
        <end position="2139"/>
    </location>
</feature>
<comment type="caution">
    <text evidence="20">The sequence shown here is derived from an EMBL/GenBank/DDBJ whole genome shotgun (WGS) entry which is preliminary data.</text>
</comment>
<evidence type="ECO:0000256" key="10">
    <source>
        <dbReference type="ARBA" id="ARBA00023136"/>
    </source>
</evidence>
<dbReference type="FunFam" id="2.60.40.60:FF:000021">
    <property type="entry name" value="FAT atypical cadherin 1"/>
    <property type="match status" value="2"/>
</dbReference>
<evidence type="ECO:0000259" key="18">
    <source>
        <dbReference type="PROSITE" id="PS50026"/>
    </source>
</evidence>
<dbReference type="InterPro" id="IPR000742">
    <property type="entry name" value="EGF"/>
</dbReference>
<name>A0AAV2PRX1_MEGNR</name>
<feature type="domain" description="EGF-like" evidence="18">
    <location>
        <begin position="4191"/>
        <end position="4225"/>
    </location>
</feature>
<feature type="domain" description="Laminin G" evidence="17">
    <location>
        <begin position="3933"/>
        <end position="4111"/>
    </location>
</feature>
<feature type="domain" description="EGF-like" evidence="18">
    <location>
        <begin position="3875"/>
        <end position="3913"/>
    </location>
</feature>
<feature type="domain" description="Cadherin" evidence="19">
    <location>
        <begin position="3507"/>
        <end position="3602"/>
    </location>
</feature>
<dbReference type="FunFam" id="2.60.40.60:FF:000013">
    <property type="entry name" value="Cadherin EGF LAG seven-pass G-type receptor"/>
    <property type="match status" value="2"/>
</dbReference>
<dbReference type="FunFam" id="2.60.40.60:FF:000026">
    <property type="entry name" value="FAT atypical cadherin 1"/>
    <property type="match status" value="2"/>
</dbReference>
<feature type="non-terminal residue" evidence="20">
    <location>
        <position position="4743"/>
    </location>
</feature>
<dbReference type="Pfam" id="PF07645">
    <property type="entry name" value="EGF_CA"/>
    <property type="match status" value="1"/>
</dbReference>
<evidence type="ECO:0000313" key="21">
    <source>
        <dbReference type="Proteomes" id="UP001497623"/>
    </source>
</evidence>
<comment type="caution">
    <text evidence="14">Lacks conserved residue(s) required for the propagation of feature annotation.</text>
</comment>
<dbReference type="FunFam" id="2.60.40.60:FF:000064">
    <property type="entry name" value="FAT atypical cadherin 1"/>
    <property type="match status" value="1"/>
</dbReference>
<dbReference type="FunFam" id="2.60.40.60:FF:000032">
    <property type="entry name" value="FAT atypical cadherin 1"/>
    <property type="match status" value="1"/>
</dbReference>
<feature type="domain" description="Cadherin" evidence="19">
    <location>
        <begin position="1620"/>
        <end position="1724"/>
    </location>
</feature>
<dbReference type="PANTHER" id="PTHR24026">
    <property type="entry name" value="FAT ATYPICAL CADHERIN-RELATED"/>
    <property type="match status" value="1"/>
</dbReference>
<dbReference type="FunFam" id="2.60.40.60:FF:000037">
    <property type="entry name" value="FAT atypical cadherin 1"/>
    <property type="match status" value="1"/>
</dbReference>
<feature type="region of interest" description="Disordered" evidence="15">
    <location>
        <begin position="4405"/>
        <end position="4439"/>
    </location>
</feature>
<feature type="domain" description="Cadherin" evidence="19">
    <location>
        <begin position="203"/>
        <end position="308"/>
    </location>
</feature>
<keyword evidence="7 13" id="KW-0106">Calcium</keyword>
<dbReference type="PROSITE" id="PS01186">
    <property type="entry name" value="EGF_2"/>
    <property type="match status" value="1"/>
</dbReference>
<keyword evidence="5" id="KW-0732">Signal</keyword>
<feature type="domain" description="EGF-like" evidence="18">
    <location>
        <begin position="4116"/>
        <end position="4152"/>
    </location>
</feature>
<dbReference type="GO" id="GO:0098858">
    <property type="term" value="C:actin-based cell projection"/>
    <property type="evidence" value="ECO:0007669"/>
    <property type="project" value="UniProtKB-ARBA"/>
</dbReference>
<dbReference type="FunFam" id="2.60.40.60:FF:000059">
    <property type="entry name" value="FAT atypical cadherin 3"/>
    <property type="match status" value="1"/>
</dbReference>
<dbReference type="InterPro" id="IPR001881">
    <property type="entry name" value="EGF-like_Ca-bd_dom"/>
</dbReference>
<dbReference type="SMART" id="SM00282">
    <property type="entry name" value="LamG"/>
    <property type="match status" value="1"/>
</dbReference>
<evidence type="ECO:0000256" key="5">
    <source>
        <dbReference type="ARBA" id="ARBA00022729"/>
    </source>
</evidence>
<dbReference type="PRINTS" id="PR00205">
    <property type="entry name" value="CADHERIN"/>
</dbReference>
<dbReference type="PROSITE" id="PS00010">
    <property type="entry name" value="ASX_HYDROXYL"/>
    <property type="match status" value="2"/>
</dbReference>
<accession>A0AAV2PRX1</accession>
<dbReference type="GO" id="GO:0050839">
    <property type="term" value="F:cell adhesion molecule binding"/>
    <property type="evidence" value="ECO:0007669"/>
    <property type="project" value="UniProtKB-ARBA"/>
</dbReference>